<dbReference type="AlphaFoldDB" id="A0AA44ZR42"/>
<dbReference type="EMBL" id="PHUJ01000003">
    <property type="protein sequence ID" value="PKB32455.1"/>
    <property type="molecule type" value="Genomic_DNA"/>
</dbReference>
<dbReference type="RefSeq" id="WP_157818467.1">
    <property type="nucleotide sequence ID" value="NZ_PHUJ01000003.1"/>
</dbReference>
<sequence length="376" mass="42347">MRELVSWLRELREEIQNSTSQDPALLDNTYKRVAYPRIEPLHGPGFLRFQGLEHYHRPGHGPESLSLIQTVQARREQDPGIGEEDALNRQIGAVLALSLDRSVEVPSERPYPLSGSTRTAFIPLNAAHDRILHAPISDVDDVNLKFEEVAGKFCSIEDSGDLVALGAATEMHYGACSIYKTSMPSAYVLAVGALETLSARFGDPHSEWSHWERSTRWDEVIDDLALTSAQAESIRAELMRDRQVRLGQRFAAYVMQGFESRDWLSNWKEWTWGYDGSTGEPNGGEWTAVDMNPQIPSDEGRLWRAIKKTYEARSKFVHSGSDDLAIHRDMQRQVQNNEGAQALPFTVIRALLARSILRELDELSSPEVLPRVIGEL</sequence>
<evidence type="ECO:0000313" key="2">
    <source>
        <dbReference type="Proteomes" id="UP000232453"/>
    </source>
</evidence>
<gene>
    <name evidence="1" type="ORF">ATL51_4184</name>
</gene>
<proteinExistence type="predicted"/>
<protein>
    <submittedName>
        <fullName evidence="1">Uncharacterized protein</fullName>
    </submittedName>
</protein>
<dbReference type="Proteomes" id="UP000232453">
    <property type="component" value="Unassembled WGS sequence"/>
</dbReference>
<accession>A0AA44ZR42</accession>
<comment type="caution">
    <text evidence="1">The sequence shown here is derived from an EMBL/GenBank/DDBJ whole genome shotgun (WGS) entry which is preliminary data.</text>
</comment>
<reference evidence="1 2" key="1">
    <citation type="submission" date="2017-11" db="EMBL/GenBank/DDBJ databases">
        <title>Sequencing the genomes of 1000 actinobacteria strains.</title>
        <authorList>
            <person name="Klenk H.-P."/>
        </authorList>
    </citation>
    <scope>NUCLEOTIDE SEQUENCE [LARGE SCALE GENOMIC DNA]</scope>
    <source>
        <strain evidence="1 2">DSM 44104</strain>
    </source>
</reference>
<organism evidence="1 2">
    <name type="scientific">Pseudonocardia alni</name>
    <name type="common">Amycolata alni</name>
    <dbReference type="NCBI Taxonomy" id="33907"/>
    <lineage>
        <taxon>Bacteria</taxon>
        <taxon>Bacillati</taxon>
        <taxon>Actinomycetota</taxon>
        <taxon>Actinomycetes</taxon>
        <taxon>Pseudonocardiales</taxon>
        <taxon>Pseudonocardiaceae</taxon>
        <taxon>Pseudonocardia</taxon>
    </lineage>
</organism>
<name>A0AA44ZR42_PSEA5</name>
<evidence type="ECO:0000313" key="1">
    <source>
        <dbReference type="EMBL" id="PKB32455.1"/>
    </source>
</evidence>